<gene>
    <name evidence="2" type="ORF">JNE38_02465</name>
</gene>
<evidence type="ECO:0000256" key="1">
    <source>
        <dbReference type="SAM" id="Phobius"/>
    </source>
</evidence>
<evidence type="ECO:0000313" key="3">
    <source>
        <dbReference type="Proteomes" id="UP000596248"/>
    </source>
</evidence>
<keyword evidence="2" id="KW-0378">Hydrolase</keyword>
<dbReference type="PANTHER" id="PTHR35531:SF1">
    <property type="entry name" value="INNER MEMBRANE PROTEIN YBCI-RELATED"/>
    <property type="match status" value="1"/>
</dbReference>
<reference evidence="2 3" key="1">
    <citation type="submission" date="2021-01" db="EMBL/GenBank/DDBJ databases">
        <title>Identification of strong promoters based on the transcriptome of Brevibacillus choshinensis.</title>
        <authorList>
            <person name="Yao D."/>
            <person name="Zhang K."/>
            <person name="Wu J."/>
        </authorList>
    </citation>
    <scope>NUCLEOTIDE SEQUENCE [LARGE SCALE GENOMIC DNA]</scope>
    <source>
        <strain evidence="2 3">HPD31-SP3</strain>
    </source>
</reference>
<dbReference type="InterPro" id="IPR007404">
    <property type="entry name" value="YdjM-like"/>
</dbReference>
<organism evidence="2 3">
    <name type="scientific">Brevibacillus choshinensis</name>
    <dbReference type="NCBI Taxonomy" id="54911"/>
    <lineage>
        <taxon>Bacteria</taxon>
        <taxon>Bacillati</taxon>
        <taxon>Bacillota</taxon>
        <taxon>Bacilli</taxon>
        <taxon>Bacillales</taxon>
        <taxon>Paenibacillaceae</taxon>
        <taxon>Brevibacillus</taxon>
    </lineage>
</organism>
<keyword evidence="3" id="KW-1185">Reference proteome</keyword>
<feature type="transmembrane region" description="Helical" evidence="1">
    <location>
        <begin position="122"/>
        <end position="143"/>
    </location>
</feature>
<name>A0ABX7FS57_BRECH</name>
<accession>A0ABX7FS57</accession>
<sequence>MTGKTHLLLGAMAGYYGYPSWKGIAMGAAMALLPDIDQARSKIGHRLRPLSSALQKGIGHRTVTHSWVMLLLPAMLFGDTLMAQAALYGLLSHLISDAMVGRIQFLWPIKQGWIGIRLTKSMYMAVDRLAFYVAIVYLLYWGYRGGAEQLVHSLS</sequence>
<protein>
    <submittedName>
        <fullName evidence="2">Metal-dependent hydrolase</fullName>
    </submittedName>
</protein>
<keyword evidence="1" id="KW-1133">Transmembrane helix</keyword>
<evidence type="ECO:0000313" key="2">
    <source>
        <dbReference type="EMBL" id="QRG68092.1"/>
    </source>
</evidence>
<dbReference type="Proteomes" id="UP000596248">
    <property type="component" value="Chromosome"/>
</dbReference>
<dbReference type="RefSeq" id="WP_203355102.1">
    <property type="nucleotide sequence ID" value="NZ_CP069127.1"/>
</dbReference>
<keyword evidence="1" id="KW-0812">Transmembrane</keyword>
<keyword evidence="1" id="KW-0472">Membrane</keyword>
<dbReference type="Pfam" id="PF04307">
    <property type="entry name" value="YdjM"/>
    <property type="match status" value="1"/>
</dbReference>
<dbReference type="EMBL" id="CP069127">
    <property type="protein sequence ID" value="QRG68092.1"/>
    <property type="molecule type" value="Genomic_DNA"/>
</dbReference>
<dbReference type="PANTHER" id="PTHR35531">
    <property type="entry name" value="INNER MEMBRANE PROTEIN YBCI-RELATED"/>
    <property type="match status" value="1"/>
</dbReference>
<dbReference type="GO" id="GO:0016787">
    <property type="term" value="F:hydrolase activity"/>
    <property type="evidence" value="ECO:0007669"/>
    <property type="project" value="UniProtKB-KW"/>
</dbReference>
<proteinExistence type="predicted"/>